<dbReference type="PANTHER" id="PTHR15819">
    <property type="entry name" value="TRANSMEMBRANE PROTEIN FAM155"/>
    <property type="match status" value="1"/>
</dbReference>
<evidence type="ECO:0008006" key="9">
    <source>
        <dbReference type="Google" id="ProtNLM"/>
    </source>
</evidence>
<sequence length="63" mass="7440">AAYQDWVCSDYISYYYNSRKIKPCRSFCRRVEQTCPFFLPLDKLPAHYAGEPTFLCLGKYLTT</sequence>
<dbReference type="GO" id="GO:0015275">
    <property type="term" value="F:stretch-activated, monoatomic cation-selective, calcium channel activity"/>
    <property type="evidence" value="ECO:0007669"/>
    <property type="project" value="TreeGrafter"/>
</dbReference>
<dbReference type="PANTHER" id="PTHR15819:SF11">
    <property type="entry name" value="MID1, ISOFORM A"/>
    <property type="match status" value="1"/>
</dbReference>
<accession>A0A6H5HL36</accession>
<evidence type="ECO:0000313" key="8">
    <source>
        <dbReference type="Proteomes" id="UP000479000"/>
    </source>
</evidence>
<dbReference type="Proteomes" id="UP000479000">
    <property type="component" value="Unassembled WGS sequence"/>
</dbReference>
<keyword evidence="2" id="KW-0812">Transmembrane</keyword>
<gene>
    <name evidence="7" type="ORF">NTEN_LOCUS22734</name>
</gene>
<name>A0A6H5HL36_9HEMI</name>
<keyword evidence="3" id="KW-1133">Transmembrane helix</keyword>
<keyword evidence="4" id="KW-0472">Membrane</keyword>
<evidence type="ECO:0000256" key="2">
    <source>
        <dbReference type="ARBA" id="ARBA00022692"/>
    </source>
</evidence>
<organism evidence="7 8">
    <name type="scientific">Nesidiocoris tenuis</name>
    <dbReference type="NCBI Taxonomy" id="355587"/>
    <lineage>
        <taxon>Eukaryota</taxon>
        <taxon>Metazoa</taxon>
        <taxon>Ecdysozoa</taxon>
        <taxon>Arthropoda</taxon>
        <taxon>Hexapoda</taxon>
        <taxon>Insecta</taxon>
        <taxon>Pterygota</taxon>
        <taxon>Neoptera</taxon>
        <taxon>Paraneoptera</taxon>
        <taxon>Hemiptera</taxon>
        <taxon>Heteroptera</taxon>
        <taxon>Panheteroptera</taxon>
        <taxon>Cimicomorpha</taxon>
        <taxon>Miridae</taxon>
        <taxon>Dicyphina</taxon>
        <taxon>Nesidiocoris</taxon>
    </lineage>
</organism>
<keyword evidence="5" id="KW-0325">Glycoprotein</keyword>
<evidence type="ECO:0000256" key="6">
    <source>
        <dbReference type="ARBA" id="ARBA00029445"/>
    </source>
</evidence>
<dbReference type="EMBL" id="CADCXU010033667">
    <property type="protein sequence ID" value="CAB0019022.1"/>
    <property type="molecule type" value="Genomic_DNA"/>
</dbReference>
<comment type="subcellular location">
    <subcellularLocation>
        <location evidence="1">Membrane</location>
        <topology evidence="1">Multi-pass membrane protein</topology>
    </subcellularLocation>
</comment>
<dbReference type="Gene3D" id="1.10.2000.10">
    <property type="entry name" value="Frizzled cysteine-rich domain"/>
    <property type="match status" value="1"/>
</dbReference>
<dbReference type="AlphaFoldDB" id="A0A6H5HL36"/>
<evidence type="ECO:0000256" key="5">
    <source>
        <dbReference type="ARBA" id="ARBA00023180"/>
    </source>
</evidence>
<evidence type="ECO:0000256" key="4">
    <source>
        <dbReference type="ARBA" id="ARBA00023136"/>
    </source>
</evidence>
<comment type="similarity">
    <text evidence="6">Belongs to the NALF family.</text>
</comment>
<evidence type="ECO:0000256" key="1">
    <source>
        <dbReference type="ARBA" id="ARBA00004141"/>
    </source>
</evidence>
<evidence type="ECO:0000256" key="3">
    <source>
        <dbReference type="ARBA" id="ARBA00022989"/>
    </source>
</evidence>
<proteinExistence type="inferred from homology"/>
<dbReference type="InterPro" id="IPR055288">
    <property type="entry name" value="NALCN_aux_factor_1/2"/>
</dbReference>
<dbReference type="SUPFAM" id="SSF63501">
    <property type="entry name" value="Frizzled cysteine-rich domain"/>
    <property type="match status" value="1"/>
</dbReference>
<reference evidence="7 8" key="1">
    <citation type="submission" date="2020-02" db="EMBL/GenBank/DDBJ databases">
        <authorList>
            <person name="Ferguson B K."/>
        </authorList>
    </citation>
    <scope>NUCLEOTIDE SEQUENCE [LARGE SCALE GENOMIC DNA]</scope>
</reference>
<dbReference type="GO" id="GO:0098703">
    <property type="term" value="P:calcium ion import across plasma membrane"/>
    <property type="evidence" value="ECO:0007669"/>
    <property type="project" value="TreeGrafter"/>
</dbReference>
<protein>
    <recommendedName>
        <fullName evidence="9">FZ domain-containing protein</fullName>
    </recommendedName>
</protein>
<evidence type="ECO:0000313" key="7">
    <source>
        <dbReference type="EMBL" id="CAB0019022.1"/>
    </source>
</evidence>
<feature type="non-terminal residue" evidence="7">
    <location>
        <position position="1"/>
    </location>
</feature>
<keyword evidence="8" id="KW-1185">Reference proteome</keyword>
<dbReference type="OrthoDB" id="10047996at2759"/>
<dbReference type="GO" id="GO:0005886">
    <property type="term" value="C:plasma membrane"/>
    <property type="evidence" value="ECO:0007669"/>
    <property type="project" value="TreeGrafter"/>
</dbReference>
<dbReference type="InterPro" id="IPR036790">
    <property type="entry name" value="Frizzled_dom_sf"/>
</dbReference>